<name>A0A3P6DHQ8_BRAOL</name>
<proteinExistence type="predicted"/>
<accession>A0A3P6DHQ8</accession>
<evidence type="ECO:0000313" key="1">
    <source>
        <dbReference type="EMBL" id="VDD25888.1"/>
    </source>
</evidence>
<reference evidence="1" key="1">
    <citation type="submission" date="2018-11" db="EMBL/GenBank/DDBJ databases">
        <authorList>
            <consortium name="Genoscope - CEA"/>
            <person name="William W."/>
        </authorList>
    </citation>
    <scope>NUCLEOTIDE SEQUENCE</scope>
</reference>
<sequence length="99" mass="11314">MDTLKLAETQSTLWAETHILNEQRTVPQVAVTPLPPIPGIWCFTDDIKILKKSFLLSENIYVTRTQYSKADSVARSVRKQPSFVVHMDADHPVWFTESV</sequence>
<protein>
    <submittedName>
        <fullName evidence="1">Uncharacterized protein</fullName>
    </submittedName>
</protein>
<gene>
    <name evidence="1" type="ORF">BOLC2T11201H</name>
</gene>
<dbReference type="AlphaFoldDB" id="A0A3P6DHQ8"/>
<dbReference type="EMBL" id="LR031874">
    <property type="protein sequence ID" value="VDD25888.1"/>
    <property type="molecule type" value="Genomic_DNA"/>
</dbReference>
<organism evidence="1">
    <name type="scientific">Brassica oleracea</name>
    <name type="common">Wild cabbage</name>
    <dbReference type="NCBI Taxonomy" id="3712"/>
    <lineage>
        <taxon>Eukaryota</taxon>
        <taxon>Viridiplantae</taxon>
        <taxon>Streptophyta</taxon>
        <taxon>Embryophyta</taxon>
        <taxon>Tracheophyta</taxon>
        <taxon>Spermatophyta</taxon>
        <taxon>Magnoliopsida</taxon>
        <taxon>eudicotyledons</taxon>
        <taxon>Gunneridae</taxon>
        <taxon>Pentapetalae</taxon>
        <taxon>rosids</taxon>
        <taxon>malvids</taxon>
        <taxon>Brassicales</taxon>
        <taxon>Brassicaceae</taxon>
        <taxon>Brassiceae</taxon>
        <taxon>Brassica</taxon>
    </lineage>
</organism>